<evidence type="ECO:0000256" key="5">
    <source>
        <dbReference type="ARBA" id="ARBA00023002"/>
    </source>
</evidence>
<comment type="caution">
    <text evidence="7">The sequence shown here is derived from an EMBL/GenBank/DDBJ whole genome shotgun (WGS) entry which is preliminary data.</text>
</comment>
<dbReference type="AlphaFoldDB" id="A0A7V0XEF2"/>
<evidence type="ECO:0000256" key="4">
    <source>
        <dbReference type="ARBA" id="ARBA00022643"/>
    </source>
</evidence>
<dbReference type="Pfam" id="PF00881">
    <property type="entry name" value="Nitroreductase"/>
    <property type="match status" value="1"/>
</dbReference>
<protein>
    <submittedName>
        <fullName evidence="7">Nitroreductase</fullName>
    </submittedName>
</protein>
<reference evidence="7" key="1">
    <citation type="journal article" date="2020" name="mSystems">
        <title>Genome- and Community-Level Interaction Insights into Carbon Utilization and Element Cycling Functions of Hydrothermarchaeota in Hydrothermal Sediment.</title>
        <authorList>
            <person name="Zhou Z."/>
            <person name="Liu Y."/>
            <person name="Xu W."/>
            <person name="Pan J."/>
            <person name="Luo Z.H."/>
            <person name="Li M."/>
        </authorList>
    </citation>
    <scope>NUCLEOTIDE SEQUENCE [LARGE SCALE GENOMIC DNA]</scope>
    <source>
        <strain evidence="7">SpSt-1182</strain>
    </source>
</reference>
<dbReference type="GO" id="GO:0016491">
    <property type="term" value="F:oxidoreductase activity"/>
    <property type="evidence" value="ECO:0007669"/>
    <property type="project" value="UniProtKB-KW"/>
</dbReference>
<evidence type="ECO:0000256" key="2">
    <source>
        <dbReference type="ARBA" id="ARBA00007118"/>
    </source>
</evidence>
<dbReference type="InterPro" id="IPR000415">
    <property type="entry name" value="Nitroreductase-like"/>
</dbReference>
<keyword evidence="4" id="KW-0288">FMN</keyword>
<dbReference type="Gene3D" id="3.40.109.10">
    <property type="entry name" value="NADH Oxidase"/>
    <property type="match status" value="1"/>
</dbReference>
<evidence type="ECO:0000313" key="7">
    <source>
        <dbReference type="EMBL" id="HDQ98719.1"/>
    </source>
</evidence>
<keyword evidence="3" id="KW-0285">Flavoprotein</keyword>
<proteinExistence type="inferred from homology"/>
<comment type="similarity">
    <text evidence="2">Belongs to the nitroreductase family.</text>
</comment>
<keyword evidence="5" id="KW-0560">Oxidoreductase</keyword>
<name>A0A7V0XEF2_UNCW3</name>
<dbReference type="EMBL" id="DSBX01000010">
    <property type="protein sequence ID" value="HDQ98719.1"/>
    <property type="molecule type" value="Genomic_DNA"/>
</dbReference>
<dbReference type="Proteomes" id="UP000885672">
    <property type="component" value="Unassembled WGS sequence"/>
</dbReference>
<dbReference type="SUPFAM" id="SSF55469">
    <property type="entry name" value="FMN-dependent nitroreductase-like"/>
    <property type="match status" value="1"/>
</dbReference>
<evidence type="ECO:0000259" key="6">
    <source>
        <dbReference type="Pfam" id="PF00881"/>
    </source>
</evidence>
<gene>
    <name evidence="7" type="ORF">ENN51_00325</name>
</gene>
<evidence type="ECO:0000256" key="1">
    <source>
        <dbReference type="ARBA" id="ARBA00001917"/>
    </source>
</evidence>
<organism evidence="7">
    <name type="scientific">candidate division WOR-3 bacterium</name>
    <dbReference type="NCBI Taxonomy" id="2052148"/>
    <lineage>
        <taxon>Bacteria</taxon>
        <taxon>Bacteria division WOR-3</taxon>
    </lineage>
</organism>
<comment type="cofactor">
    <cofactor evidence="1">
        <name>FMN</name>
        <dbReference type="ChEBI" id="CHEBI:58210"/>
    </cofactor>
</comment>
<dbReference type="InterPro" id="IPR029479">
    <property type="entry name" value="Nitroreductase"/>
</dbReference>
<feature type="domain" description="Nitroreductase" evidence="6">
    <location>
        <begin position="7"/>
        <end position="59"/>
    </location>
</feature>
<evidence type="ECO:0000256" key="3">
    <source>
        <dbReference type="ARBA" id="ARBA00022630"/>
    </source>
</evidence>
<dbReference type="PANTHER" id="PTHR43673">
    <property type="entry name" value="NAD(P)H NITROREDUCTASE YDGI-RELATED"/>
    <property type="match status" value="1"/>
</dbReference>
<accession>A0A7V0XEF2</accession>
<dbReference type="PANTHER" id="PTHR43673:SF2">
    <property type="entry name" value="NITROREDUCTASE"/>
    <property type="match status" value="1"/>
</dbReference>
<sequence length="191" mass="21195">MTVQEAIKQRRAYRSLTPVEITDETLHELAHAAVLAPTCFNNQPARFVFVRDPEQLEAMKLVYSKGNAWCHAASLVIAVCAEKGDDCVIRDREYYQFDTGLQTALLILRATELGLVAHPIAGYSPKKTRAALGIPDRVAVVTLVLVGRHAGTPSPVLSKEQLASERKRPERLSFDKMAFLERWPAEPEEGG</sequence>